<sequence length="135" mass="15685">MSYSYHRKAQRTDGPLTRPAIQKSDFVTLKNRPRTPNRKHWGGQRDSNSPAHRTEVIQQNTPLPSASSNRLFANQACVTSCLEHSRFFRTTSFRTPTTVLRKKTPNWILIVRVTGQRQHVLFWFPGPLCFIFSWS</sequence>
<dbReference type="EMBL" id="JACASF010000003">
    <property type="protein sequence ID" value="KAF6489849.1"/>
    <property type="molecule type" value="Genomic_DNA"/>
</dbReference>
<gene>
    <name evidence="2" type="ORF">HJG59_010251</name>
</gene>
<evidence type="ECO:0000313" key="2">
    <source>
        <dbReference type="EMBL" id="KAF6489849.1"/>
    </source>
</evidence>
<feature type="compositionally biased region" description="Basic residues" evidence="1">
    <location>
        <begin position="31"/>
        <end position="42"/>
    </location>
</feature>
<feature type="region of interest" description="Disordered" evidence="1">
    <location>
        <begin position="1"/>
        <end position="55"/>
    </location>
</feature>
<proteinExistence type="predicted"/>
<comment type="caution">
    <text evidence="2">The sequence shown here is derived from an EMBL/GenBank/DDBJ whole genome shotgun (WGS) entry which is preliminary data.</text>
</comment>
<protein>
    <submittedName>
        <fullName evidence="2">Uncharacterized protein</fullName>
    </submittedName>
</protein>
<organism evidence="2 3">
    <name type="scientific">Molossus molossus</name>
    <name type="common">Pallas' mastiff bat</name>
    <name type="synonym">Vespertilio molossus</name>
    <dbReference type="NCBI Taxonomy" id="27622"/>
    <lineage>
        <taxon>Eukaryota</taxon>
        <taxon>Metazoa</taxon>
        <taxon>Chordata</taxon>
        <taxon>Craniata</taxon>
        <taxon>Vertebrata</taxon>
        <taxon>Euteleostomi</taxon>
        <taxon>Mammalia</taxon>
        <taxon>Eutheria</taxon>
        <taxon>Laurasiatheria</taxon>
        <taxon>Chiroptera</taxon>
        <taxon>Yangochiroptera</taxon>
        <taxon>Molossidae</taxon>
        <taxon>Molossus</taxon>
    </lineage>
</organism>
<evidence type="ECO:0000256" key="1">
    <source>
        <dbReference type="SAM" id="MobiDB-lite"/>
    </source>
</evidence>
<accession>A0A7J8J0B4</accession>
<dbReference type="InParanoid" id="A0A7J8J0B4"/>
<name>A0A7J8J0B4_MOLMO</name>
<dbReference type="Proteomes" id="UP000550707">
    <property type="component" value="Unassembled WGS sequence"/>
</dbReference>
<evidence type="ECO:0000313" key="3">
    <source>
        <dbReference type="Proteomes" id="UP000550707"/>
    </source>
</evidence>
<keyword evidence="3" id="KW-1185">Reference proteome</keyword>
<feature type="compositionally biased region" description="Polar residues" evidence="1">
    <location>
        <begin position="45"/>
        <end position="55"/>
    </location>
</feature>
<dbReference type="AlphaFoldDB" id="A0A7J8J0B4"/>
<reference evidence="2 3" key="1">
    <citation type="journal article" date="2020" name="Nature">
        <title>Six reference-quality genomes reveal evolution of bat adaptations.</title>
        <authorList>
            <person name="Jebb D."/>
            <person name="Huang Z."/>
            <person name="Pippel M."/>
            <person name="Hughes G.M."/>
            <person name="Lavrichenko K."/>
            <person name="Devanna P."/>
            <person name="Winkler S."/>
            <person name="Jermiin L.S."/>
            <person name="Skirmuntt E.C."/>
            <person name="Katzourakis A."/>
            <person name="Burkitt-Gray L."/>
            <person name="Ray D.A."/>
            <person name="Sullivan K.A.M."/>
            <person name="Roscito J.G."/>
            <person name="Kirilenko B.M."/>
            <person name="Davalos L.M."/>
            <person name="Corthals A.P."/>
            <person name="Power M.L."/>
            <person name="Jones G."/>
            <person name="Ransome R.D."/>
            <person name="Dechmann D.K.N."/>
            <person name="Locatelli A.G."/>
            <person name="Puechmaille S.J."/>
            <person name="Fedrigo O."/>
            <person name="Jarvis E.D."/>
            <person name="Hiller M."/>
            <person name="Vernes S.C."/>
            <person name="Myers E.W."/>
            <person name="Teeling E.C."/>
        </authorList>
    </citation>
    <scope>NUCLEOTIDE SEQUENCE [LARGE SCALE GENOMIC DNA]</scope>
    <source>
        <strain evidence="2">MMolMol1</strain>
        <tissue evidence="2">Muscle</tissue>
    </source>
</reference>